<evidence type="ECO:0000256" key="2">
    <source>
        <dbReference type="ARBA" id="ARBA00022741"/>
    </source>
</evidence>
<comment type="caution">
    <text evidence="6">The sequence shown here is derived from an EMBL/GenBank/DDBJ whole genome shotgun (WGS) entry which is preliminary data.</text>
</comment>
<evidence type="ECO:0008006" key="8">
    <source>
        <dbReference type="Google" id="ProtNLM"/>
    </source>
</evidence>
<name>A0A2M7AXD1_9BACT</name>
<evidence type="ECO:0000259" key="5">
    <source>
        <dbReference type="Pfam" id="PF08245"/>
    </source>
</evidence>
<feature type="domain" description="Mur ligase central" evidence="5">
    <location>
        <begin position="98"/>
        <end position="245"/>
    </location>
</feature>
<sequence>MFKKLIQYHLRFLARRVLKKYQPLVVGITGNVGKTSTKEAIYTVTRGHFDARRNQKNYNNELGAPLAILDQEVAGRSPIGWAKVFLNGWGQILFRKEFPEILILEMGVDRPGDMRYLTSFIHCFAGVVTPIGEIPAHIEFFNTAEDLAKEKSELVKSLPVDGWAILNYDDSLARNMRQLTRAKTIFYGFDERADLFASDISLLRDKNEVRGMAFKINYQGKSIPVRLPHILSREQIPNILAAIACGLALELNLLEIVESLRSLKPLAGRMRLISGIKNSLILDDSYNAAPKAMLAALDVLVLFDGRRRVAVLGDMLELGGQSEKAHRQVGLKVAEAVDILIIVGLRAKFIAQTAQKQGLAPSRIYQYDDIGSAMAQIEEIIKPGDAILVKASQGMRFEKIVKDIMAEPLRAKELLVRQDNNWLRS</sequence>
<keyword evidence="1" id="KW-0436">Ligase</keyword>
<proteinExistence type="predicted"/>
<dbReference type="PANTHER" id="PTHR43024:SF1">
    <property type="entry name" value="UDP-N-ACETYLMURAMOYL-TRIPEPTIDE--D-ALANYL-D-ALANINE LIGASE"/>
    <property type="match status" value="1"/>
</dbReference>
<dbReference type="SUPFAM" id="SSF53623">
    <property type="entry name" value="MurD-like peptide ligases, catalytic domain"/>
    <property type="match status" value="1"/>
</dbReference>
<dbReference type="GO" id="GO:0005524">
    <property type="term" value="F:ATP binding"/>
    <property type="evidence" value="ECO:0007669"/>
    <property type="project" value="UniProtKB-KW"/>
</dbReference>
<dbReference type="Proteomes" id="UP000228775">
    <property type="component" value="Unassembled WGS sequence"/>
</dbReference>
<accession>A0A2M7AXD1</accession>
<keyword evidence="3" id="KW-0067">ATP-binding</keyword>
<protein>
    <recommendedName>
        <fullName evidence="8">UDP-N-acetylmuramoyl-tripeptide--D-alanyl-D-alanine ligase</fullName>
    </recommendedName>
</protein>
<dbReference type="PANTHER" id="PTHR43024">
    <property type="entry name" value="UDP-N-ACETYLMURAMOYL-TRIPEPTIDE--D-ALANYL-D-ALANINE LIGASE"/>
    <property type="match status" value="1"/>
</dbReference>
<feature type="domain" description="Mur ligase C-terminal" evidence="4">
    <location>
        <begin position="268"/>
        <end position="392"/>
    </location>
</feature>
<dbReference type="Pfam" id="PF08245">
    <property type="entry name" value="Mur_ligase_M"/>
    <property type="match status" value="1"/>
</dbReference>
<gene>
    <name evidence="6" type="ORF">COS76_01900</name>
</gene>
<organism evidence="6 7">
    <name type="scientific">Candidatus Portnoybacteria bacterium CG06_land_8_20_14_3_00_39_12</name>
    <dbReference type="NCBI Taxonomy" id="1974809"/>
    <lineage>
        <taxon>Bacteria</taxon>
        <taxon>Candidatus Portnoyibacteriota</taxon>
    </lineage>
</organism>
<dbReference type="Pfam" id="PF02875">
    <property type="entry name" value="Mur_ligase_C"/>
    <property type="match status" value="1"/>
</dbReference>
<dbReference type="InterPro" id="IPR004101">
    <property type="entry name" value="Mur_ligase_C"/>
</dbReference>
<dbReference type="EMBL" id="PEVY01000040">
    <property type="protein sequence ID" value="PIU75236.1"/>
    <property type="molecule type" value="Genomic_DNA"/>
</dbReference>
<dbReference type="Gene3D" id="3.90.190.20">
    <property type="entry name" value="Mur ligase, C-terminal domain"/>
    <property type="match status" value="1"/>
</dbReference>
<dbReference type="InterPro" id="IPR013221">
    <property type="entry name" value="Mur_ligase_cen"/>
</dbReference>
<dbReference type="Gene3D" id="3.40.1190.10">
    <property type="entry name" value="Mur-like, catalytic domain"/>
    <property type="match status" value="1"/>
</dbReference>
<dbReference type="InterPro" id="IPR036565">
    <property type="entry name" value="Mur-like_cat_sf"/>
</dbReference>
<dbReference type="GO" id="GO:0016881">
    <property type="term" value="F:acid-amino acid ligase activity"/>
    <property type="evidence" value="ECO:0007669"/>
    <property type="project" value="InterPro"/>
</dbReference>
<evidence type="ECO:0000256" key="1">
    <source>
        <dbReference type="ARBA" id="ARBA00022598"/>
    </source>
</evidence>
<evidence type="ECO:0000259" key="4">
    <source>
        <dbReference type="Pfam" id="PF02875"/>
    </source>
</evidence>
<reference evidence="7" key="1">
    <citation type="submission" date="2017-09" db="EMBL/GenBank/DDBJ databases">
        <title>Depth-based differentiation of microbial function through sediment-hosted aquifers and enrichment of novel symbionts in the deep terrestrial subsurface.</title>
        <authorList>
            <person name="Probst A.J."/>
            <person name="Ladd B."/>
            <person name="Jarett J.K."/>
            <person name="Geller-Mcgrath D.E."/>
            <person name="Sieber C.M.K."/>
            <person name="Emerson J.B."/>
            <person name="Anantharaman K."/>
            <person name="Thomas B.C."/>
            <person name="Malmstrom R."/>
            <person name="Stieglmeier M."/>
            <person name="Klingl A."/>
            <person name="Woyke T."/>
            <person name="Ryan C.M."/>
            <person name="Banfield J.F."/>
        </authorList>
    </citation>
    <scope>NUCLEOTIDE SEQUENCE [LARGE SCALE GENOMIC DNA]</scope>
</reference>
<dbReference type="SUPFAM" id="SSF53244">
    <property type="entry name" value="MurD-like peptide ligases, peptide-binding domain"/>
    <property type="match status" value="1"/>
</dbReference>
<dbReference type="InterPro" id="IPR051046">
    <property type="entry name" value="MurCDEF_CellWall_CoF430Synth"/>
</dbReference>
<keyword evidence="2" id="KW-0547">Nucleotide-binding</keyword>
<evidence type="ECO:0000256" key="3">
    <source>
        <dbReference type="ARBA" id="ARBA00022840"/>
    </source>
</evidence>
<dbReference type="InterPro" id="IPR036615">
    <property type="entry name" value="Mur_ligase_C_dom_sf"/>
</dbReference>
<dbReference type="AlphaFoldDB" id="A0A2M7AXD1"/>
<evidence type="ECO:0000313" key="6">
    <source>
        <dbReference type="EMBL" id="PIU75236.1"/>
    </source>
</evidence>
<evidence type="ECO:0000313" key="7">
    <source>
        <dbReference type="Proteomes" id="UP000228775"/>
    </source>
</evidence>